<protein>
    <submittedName>
        <fullName evidence="1">Uncharacterized protein</fullName>
    </submittedName>
</protein>
<keyword evidence="2" id="KW-1185">Reference proteome</keyword>
<sequence>MVDVEAIKASLLAHAETFEDLLSLIPRKFYLPEENEQTMNNRYMKNTKKETEEAKKEAQRKARANAKAARLDPENHKTVQEIQAEKLEKQVAEKLKIADTPKKQQKQQQAANEESDLDEDKDEDAGMSGMTFDLDDKRTQTALVVEEEQPTEIKPMAASGSITELRQRLQERIDVLRQKRKAPEDDVSREALLEKRMTRRKKSKEMQAKAKKSGNPAQEQVLGSKTPSALTDAPGAGKGSGSGEVKESIFFGKLSAGATKKKPVHVRQQLIKAEGKKKELAELKKTDSAKADVVEEKDRWSKALNQAKGEKVRDDATLLRKTVRRMEQKKSKSAREWTDRKEHVDTRMKERTQKRDANLKARVDTIKMKKQGKSKKAIERVLKGGKAGGITKKPAAGAAAGGKPKSGGFKKGAAGGAKARPGFEGKKGGKK</sequence>
<comment type="caution">
    <text evidence="1">The sequence shown here is derived from an EMBL/GenBank/DDBJ whole genome shotgun (WGS) entry which is preliminary data.</text>
</comment>
<evidence type="ECO:0000313" key="2">
    <source>
        <dbReference type="Proteomes" id="UP001150581"/>
    </source>
</evidence>
<proteinExistence type="predicted"/>
<accession>A0ACC1IV97</accession>
<gene>
    <name evidence="1" type="ORF">LPJ66_000733</name>
</gene>
<organism evidence="1 2">
    <name type="scientific">Kickxella alabastrina</name>
    <dbReference type="NCBI Taxonomy" id="61397"/>
    <lineage>
        <taxon>Eukaryota</taxon>
        <taxon>Fungi</taxon>
        <taxon>Fungi incertae sedis</taxon>
        <taxon>Zoopagomycota</taxon>
        <taxon>Kickxellomycotina</taxon>
        <taxon>Kickxellomycetes</taxon>
        <taxon>Kickxellales</taxon>
        <taxon>Kickxellaceae</taxon>
        <taxon>Kickxella</taxon>
    </lineage>
</organism>
<evidence type="ECO:0000313" key="1">
    <source>
        <dbReference type="EMBL" id="KAJ1901510.1"/>
    </source>
</evidence>
<reference evidence="1" key="1">
    <citation type="submission" date="2022-07" db="EMBL/GenBank/DDBJ databases">
        <title>Phylogenomic reconstructions and comparative analyses of Kickxellomycotina fungi.</title>
        <authorList>
            <person name="Reynolds N.K."/>
            <person name="Stajich J.E."/>
            <person name="Barry K."/>
            <person name="Grigoriev I.V."/>
            <person name="Crous P."/>
            <person name="Smith M.E."/>
        </authorList>
    </citation>
    <scope>NUCLEOTIDE SEQUENCE</scope>
    <source>
        <strain evidence="1">Benny 63K</strain>
    </source>
</reference>
<dbReference type="EMBL" id="JANBPG010000025">
    <property type="protein sequence ID" value="KAJ1901510.1"/>
    <property type="molecule type" value="Genomic_DNA"/>
</dbReference>
<dbReference type="Proteomes" id="UP001150581">
    <property type="component" value="Unassembled WGS sequence"/>
</dbReference>
<name>A0ACC1IV97_9FUNG</name>